<keyword evidence="2" id="KW-0067">ATP-binding</keyword>
<dbReference type="SUPFAM" id="SSF53254">
    <property type="entry name" value="Phosphoglycerate mutase-like"/>
    <property type="match status" value="1"/>
</dbReference>
<dbReference type="GO" id="GO:0005524">
    <property type="term" value="F:ATP binding"/>
    <property type="evidence" value="ECO:0007669"/>
    <property type="project" value="UniProtKB-KW"/>
</dbReference>
<dbReference type="InterPro" id="IPR003094">
    <property type="entry name" value="6Pfruct_kin"/>
</dbReference>
<dbReference type="RefSeq" id="XP_005781291.1">
    <property type="nucleotide sequence ID" value="XM_005781234.1"/>
</dbReference>
<dbReference type="PaxDb" id="2903-EOD28862"/>
<keyword evidence="6" id="KW-1185">Reference proteome</keyword>
<evidence type="ECO:0000256" key="3">
    <source>
        <dbReference type="SAM" id="MobiDB-lite"/>
    </source>
</evidence>
<dbReference type="InterPro" id="IPR013079">
    <property type="entry name" value="6Phosfructo_kin"/>
</dbReference>
<organism evidence="5 6">
    <name type="scientific">Emiliania huxleyi (strain CCMP1516)</name>
    <dbReference type="NCBI Taxonomy" id="280463"/>
    <lineage>
        <taxon>Eukaryota</taxon>
        <taxon>Haptista</taxon>
        <taxon>Haptophyta</taxon>
        <taxon>Prymnesiophyceae</taxon>
        <taxon>Isochrysidales</taxon>
        <taxon>Noelaerhabdaceae</taxon>
        <taxon>Emiliania</taxon>
    </lineage>
</organism>
<dbReference type="SUPFAM" id="SSF52540">
    <property type="entry name" value="P-loop containing nucleoside triphosphate hydrolases"/>
    <property type="match status" value="1"/>
</dbReference>
<dbReference type="Gene3D" id="3.40.50.1240">
    <property type="entry name" value="Phosphoglycerate mutase-like"/>
    <property type="match status" value="1"/>
</dbReference>
<dbReference type="PANTHER" id="PTHR10606:SF32">
    <property type="entry name" value="6-PHOSPHOFRUCTO-2-KINASE 1"/>
    <property type="match status" value="1"/>
</dbReference>
<dbReference type="AlphaFoldDB" id="A0A0D3JZC7"/>
<accession>A0A0D3JZC7</accession>
<dbReference type="GeneID" id="17274408"/>
<reference evidence="6" key="1">
    <citation type="journal article" date="2013" name="Nature">
        <title>Pan genome of the phytoplankton Emiliania underpins its global distribution.</title>
        <authorList>
            <person name="Read B.A."/>
            <person name="Kegel J."/>
            <person name="Klute M.J."/>
            <person name="Kuo A."/>
            <person name="Lefebvre S.C."/>
            <person name="Maumus F."/>
            <person name="Mayer C."/>
            <person name="Miller J."/>
            <person name="Monier A."/>
            <person name="Salamov A."/>
            <person name="Young J."/>
            <person name="Aguilar M."/>
            <person name="Claverie J.M."/>
            <person name="Frickenhaus S."/>
            <person name="Gonzalez K."/>
            <person name="Herman E.K."/>
            <person name="Lin Y.C."/>
            <person name="Napier J."/>
            <person name="Ogata H."/>
            <person name="Sarno A.F."/>
            <person name="Shmutz J."/>
            <person name="Schroeder D."/>
            <person name="de Vargas C."/>
            <person name="Verret F."/>
            <person name="von Dassow P."/>
            <person name="Valentin K."/>
            <person name="Van de Peer Y."/>
            <person name="Wheeler G."/>
            <person name="Dacks J.B."/>
            <person name="Delwiche C.F."/>
            <person name="Dyhrman S.T."/>
            <person name="Glockner G."/>
            <person name="John U."/>
            <person name="Richards T."/>
            <person name="Worden A.Z."/>
            <person name="Zhang X."/>
            <person name="Grigoriev I.V."/>
            <person name="Allen A.E."/>
            <person name="Bidle K."/>
            <person name="Borodovsky M."/>
            <person name="Bowler C."/>
            <person name="Brownlee C."/>
            <person name="Cock J.M."/>
            <person name="Elias M."/>
            <person name="Gladyshev V.N."/>
            <person name="Groth M."/>
            <person name="Guda C."/>
            <person name="Hadaegh A."/>
            <person name="Iglesias-Rodriguez M.D."/>
            <person name="Jenkins J."/>
            <person name="Jones B.M."/>
            <person name="Lawson T."/>
            <person name="Leese F."/>
            <person name="Lindquist E."/>
            <person name="Lobanov A."/>
            <person name="Lomsadze A."/>
            <person name="Malik S.B."/>
            <person name="Marsh M.E."/>
            <person name="Mackinder L."/>
            <person name="Mock T."/>
            <person name="Mueller-Roeber B."/>
            <person name="Pagarete A."/>
            <person name="Parker M."/>
            <person name="Probert I."/>
            <person name="Quesneville H."/>
            <person name="Raines C."/>
            <person name="Rensing S.A."/>
            <person name="Riano-Pachon D.M."/>
            <person name="Richier S."/>
            <person name="Rokitta S."/>
            <person name="Shiraiwa Y."/>
            <person name="Soanes D.M."/>
            <person name="van der Giezen M."/>
            <person name="Wahlund T.M."/>
            <person name="Williams B."/>
            <person name="Wilson W."/>
            <person name="Wolfe G."/>
            <person name="Wurch L.L."/>
        </authorList>
    </citation>
    <scope>NUCLEOTIDE SEQUENCE</scope>
</reference>
<dbReference type="STRING" id="2903.R1D1F0"/>
<dbReference type="EnsemblProtists" id="EOD28862">
    <property type="protein sequence ID" value="EOD28862"/>
    <property type="gene ID" value="EMIHUDRAFT_468654"/>
</dbReference>
<keyword evidence="1" id="KW-0547">Nucleotide-binding</keyword>
<proteinExistence type="predicted"/>
<dbReference type="HOGENOM" id="CLU_006383_5_1_1"/>
<dbReference type="GO" id="GO:0003873">
    <property type="term" value="F:6-phosphofructo-2-kinase activity"/>
    <property type="evidence" value="ECO:0007669"/>
    <property type="project" value="InterPro"/>
</dbReference>
<name>A0A0D3JZC7_EMIH1</name>
<protein>
    <recommendedName>
        <fullName evidence="4">6-phosphofructo-2-kinase domain-containing protein</fullName>
    </recommendedName>
</protein>
<dbReference type="Proteomes" id="UP000013827">
    <property type="component" value="Unassembled WGS sequence"/>
</dbReference>
<sequence length="597" mass="66763">MMQSEPEQLHKVPSRSNSDGDSKRGLLRRAPTFRAPERMLTQNSYTVFQERVVIAMVGLPARGKSYISKAIVRYLNFLGCPTQLFNAGSLRRKQGLAGTDASFFDPSNKSAQAQKEQMAMDCLDELLDWLQEQTVTGGCACGILDATNTTIERRAKVIERCTREREEDGGLRLIFVESITEDEAILSNNFRMKFRMKVDNDDYSGTDPEAALADFKARVRQYEKVYQPVGETEGDGAAADHSMHSTLPNPMFDAGRKLESKLVKGEVERKAIWLVLVGETRSRTASLHSSTCEQAIWLAIWLVLVGETRNACAGVLGGDSSLTAAGSEYARATAELLVRREHEIGGTPAAVICGTLKRYALCEATEPQPPGERCPNCKRRGCDSGCEGADRRCFIKAAANELCAGFLDSLTQAEIRSKFPREAAARQADALTEQADKLTYRYPGAGGESYADVVLRMNDIICMLESSVGNAVVICDRAVYRVIQAHSWSYTRAYFDGTPIEEMPNLEVKPGVLEFRRSHSGFSTTHLEYHYYCHYYYYCCHYCCCYCCHYCHYCYYCYYCTRSLSPRLSDEGNGDTKHWPLAEGQQRDMVEALKVAL</sequence>
<dbReference type="InterPro" id="IPR029033">
    <property type="entry name" value="His_PPase_superfam"/>
</dbReference>
<dbReference type="Pfam" id="PF01591">
    <property type="entry name" value="6PF2K"/>
    <property type="match status" value="1"/>
</dbReference>
<feature type="region of interest" description="Disordered" evidence="3">
    <location>
        <begin position="231"/>
        <end position="250"/>
    </location>
</feature>
<evidence type="ECO:0000256" key="2">
    <source>
        <dbReference type="ARBA" id="ARBA00022840"/>
    </source>
</evidence>
<dbReference type="FunFam" id="3.40.50.300:FF:000644">
    <property type="entry name" value="GpmB, Fructose-2,6-bisphosphatase"/>
    <property type="match status" value="1"/>
</dbReference>
<dbReference type="eggNOG" id="KOG0234">
    <property type="taxonomic scope" value="Eukaryota"/>
</dbReference>
<dbReference type="GO" id="GO:0006003">
    <property type="term" value="P:fructose 2,6-bisphosphate metabolic process"/>
    <property type="evidence" value="ECO:0007669"/>
    <property type="project" value="InterPro"/>
</dbReference>
<evidence type="ECO:0000259" key="4">
    <source>
        <dbReference type="Pfam" id="PF01591"/>
    </source>
</evidence>
<dbReference type="InterPro" id="IPR027417">
    <property type="entry name" value="P-loop_NTPase"/>
</dbReference>
<evidence type="ECO:0000313" key="5">
    <source>
        <dbReference type="EnsemblProtists" id="EOD28862"/>
    </source>
</evidence>
<dbReference type="Gene3D" id="3.40.50.300">
    <property type="entry name" value="P-loop containing nucleotide triphosphate hydrolases"/>
    <property type="match status" value="1"/>
</dbReference>
<dbReference type="GO" id="GO:0006000">
    <property type="term" value="P:fructose metabolic process"/>
    <property type="evidence" value="ECO:0007669"/>
    <property type="project" value="InterPro"/>
</dbReference>
<feature type="domain" description="6-phosphofructo-2-kinase" evidence="4">
    <location>
        <begin position="49"/>
        <end position="233"/>
    </location>
</feature>
<evidence type="ECO:0000313" key="6">
    <source>
        <dbReference type="Proteomes" id="UP000013827"/>
    </source>
</evidence>
<reference evidence="5" key="2">
    <citation type="submission" date="2024-10" db="UniProtKB">
        <authorList>
            <consortium name="EnsemblProtists"/>
        </authorList>
    </citation>
    <scope>IDENTIFICATION</scope>
</reference>
<evidence type="ECO:0000256" key="1">
    <source>
        <dbReference type="ARBA" id="ARBA00022741"/>
    </source>
</evidence>
<dbReference type="PANTHER" id="PTHR10606">
    <property type="entry name" value="6-PHOSPHOFRUCTO-2-KINASE/FRUCTOSE-2,6-BISPHOSPHATASE"/>
    <property type="match status" value="1"/>
</dbReference>
<dbReference type="GO" id="GO:0005829">
    <property type="term" value="C:cytosol"/>
    <property type="evidence" value="ECO:0007669"/>
    <property type="project" value="TreeGrafter"/>
</dbReference>
<dbReference type="KEGG" id="ehx:EMIHUDRAFT_468654"/>
<feature type="region of interest" description="Disordered" evidence="3">
    <location>
        <begin position="1"/>
        <end position="33"/>
    </location>
</feature>